<evidence type="ECO:0000313" key="2">
    <source>
        <dbReference type="Proteomes" id="UP000297872"/>
    </source>
</evidence>
<gene>
    <name evidence="1" type="ORF">EXN75_07925</name>
</gene>
<dbReference type="EMBL" id="SGVY01000016">
    <property type="protein sequence ID" value="TFH81284.1"/>
    <property type="molecule type" value="Genomic_DNA"/>
</dbReference>
<dbReference type="RefSeq" id="WP_134843377.1">
    <property type="nucleotide sequence ID" value="NZ_SGVY01000016.1"/>
</dbReference>
<evidence type="ECO:0000313" key="1">
    <source>
        <dbReference type="EMBL" id="TFH81284.1"/>
    </source>
</evidence>
<dbReference type="OrthoDB" id="1048052at2"/>
<dbReference type="Proteomes" id="UP000297872">
    <property type="component" value="Unassembled WGS sequence"/>
</dbReference>
<dbReference type="GeneID" id="302995218"/>
<accession>A0A4Y8VL96</accession>
<keyword evidence="2" id="KW-1185">Reference proteome</keyword>
<proteinExistence type="predicted"/>
<name>A0A4Y8VL96_9BACT</name>
<protein>
    <submittedName>
        <fullName evidence="1">Uncharacterized protein</fullName>
    </submittedName>
</protein>
<comment type="caution">
    <text evidence="1">The sequence shown here is derived from an EMBL/GenBank/DDBJ whole genome shotgun (WGS) entry which is preliminary data.</text>
</comment>
<organism evidence="1 2">
    <name type="scientific">Segatella hominis</name>
    <dbReference type="NCBI Taxonomy" id="2518605"/>
    <lineage>
        <taxon>Bacteria</taxon>
        <taxon>Pseudomonadati</taxon>
        <taxon>Bacteroidota</taxon>
        <taxon>Bacteroidia</taxon>
        <taxon>Bacteroidales</taxon>
        <taxon>Prevotellaceae</taxon>
        <taxon>Segatella</taxon>
    </lineage>
</organism>
<sequence length="195" mass="22219">MDNFNKAKEYADGKVVEELNQVVADAYQAGYNAGYQDGINKVVKDSALEKTEYVDLGLPSGTLWASSYVEDEKGNAIYLTQEESKAYNLPTLEQWDELRRKCKWNENTEKNWTEYGNYYYHSWAICLGPNGNKITFELTGLYKEFSHCSQTGEALFWLKDSDGCGRNSAKITLNDLELDTNSTFSGYKLCLRTVK</sequence>
<reference evidence="1 2" key="1">
    <citation type="submission" date="2019-02" db="EMBL/GenBank/DDBJ databases">
        <title>Draft Genome Sequence of the Prevotella sp. BCRC 81118, Isolated from Human Feces.</title>
        <authorList>
            <person name="Huang C.-H."/>
        </authorList>
    </citation>
    <scope>NUCLEOTIDE SEQUENCE [LARGE SCALE GENOMIC DNA]</scope>
    <source>
        <strain evidence="1 2">BCRC 81118</strain>
    </source>
</reference>
<dbReference type="AlphaFoldDB" id="A0A4Y8VL96"/>